<comment type="function">
    <text evidence="5">Protease that catalyzes two essential functions in the SUMO pathway: processing of full-length SUMOs to their mature forms and deconjugation of SUMO from targeted proteins.</text>
</comment>
<dbReference type="PROSITE" id="PS50600">
    <property type="entry name" value="ULP_PROTEASE"/>
    <property type="match status" value="1"/>
</dbReference>
<gene>
    <name evidence="8" type="ORF">J5N97_029454</name>
</gene>
<name>A0A9D5C1P6_9LILI</name>
<dbReference type="PANTHER" id="PTHR47764:SF2">
    <property type="entry name" value="UBIQUITIN-LIKE PROTEASE FAMILY PROFILE DOMAIN-CONTAINING PROTEIN"/>
    <property type="match status" value="1"/>
</dbReference>
<feature type="compositionally biased region" description="Basic and acidic residues" evidence="6">
    <location>
        <begin position="840"/>
        <end position="850"/>
    </location>
</feature>
<feature type="region of interest" description="Disordered" evidence="6">
    <location>
        <begin position="154"/>
        <end position="181"/>
    </location>
</feature>
<dbReference type="Pfam" id="PF02902">
    <property type="entry name" value="Peptidase_C48"/>
    <property type="match status" value="1"/>
</dbReference>
<dbReference type="Gene3D" id="1.10.418.20">
    <property type="match status" value="1"/>
</dbReference>
<dbReference type="AlphaFoldDB" id="A0A9D5C1P6"/>
<dbReference type="EMBL" id="JAGGNH010000009">
    <property type="protein sequence ID" value="KAJ0964332.1"/>
    <property type="molecule type" value="Genomic_DNA"/>
</dbReference>
<dbReference type="Pfam" id="PF25352">
    <property type="entry name" value="PH_ULP"/>
    <property type="match status" value="1"/>
</dbReference>
<dbReference type="PANTHER" id="PTHR47764">
    <property type="entry name" value="UBIQUITIN-LIKE-SPECIFIC PROTEASE 2B-RELATED"/>
    <property type="match status" value="1"/>
</dbReference>
<feature type="compositionally biased region" description="Basic and acidic residues" evidence="6">
    <location>
        <begin position="912"/>
        <end position="921"/>
    </location>
</feature>
<feature type="compositionally biased region" description="Low complexity" evidence="6">
    <location>
        <begin position="164"/>
        <end position="176"/>
    </location>
</feature>
<dbReference type="InterPro" id="IPR038765">
    <property type="entry name" value="Papain-like_cys_pep_sf"/>
</dbReference>
<protein>
    <recommendedName>
        <fullName evidence="7">Ubiquitin-like protease family profile domain-containing protein</fullName>
    </recommendedName>
</protein>
<reference evidence="8" key="1">
    <citation type="submission" date="2021-03" db="EMBL/GenBank/DDBJ databases">
        <authorList>
            <person name="Li Z."/>
            <person name="Yang C."/>
        </authorList>
    </citation>
    <scope>NUCLEOTIDE SEQUENCE</scope>
    <source>
        <strain evidence="8">Dzin_1.0</strain>
        <tissue evidence="8">Leaf</tissue>
    </source>
</reference>
<keyword evidence="9" id="KW-1185">Reference proteome</keyword>
<evidence type="ECO:0000313" key="9">
    <source>
        <dbReference type="Proteomes" id="UP001085076"/>
    </source>
</evidence>
<keyword evidence="3" id="KW-0833">Ubl conjugation pathway</keyword>
<dbReference type="FunFam" id="3.30.310.130:FF:000006">
    <property type="entry name" value="Probable ubiquitin-like-specific protease 2B"/>
    <property type="match status" value="1"/>
</dbReference>
<evidence type="ECO:0000313" key="8">
    <source>
        <dbReference type="EMBL" id="KAJ0964332.1"/>
    </source>
</evidence>
<dbReference type="InterPro" id="IPR003653">
    <property type="entry name" value="Peptidase_C48_C"/>
</dbReference>
<dbReference type="InterPro" id="IPR057375">
    <property type="entry name" value="ULP2A/B_PH"/>
</dbReference>
<evidence type="ECO:0000256" key="6">
    <source>
        <dbReference type="SAM" id="MobiDB-lite"/>
    </source>
</evidence>
<evidence type="ECO:0000256" key="2">
    <source>
        <dbReference type="ARBA" id="ARBA00022670"/>
    </source>
</evidence>
<keyword evidence="4" id="KW-0378">Hydrolase</keyword>
<feature type="compositionally biased region" description="Low complexity" evidence="6">
    <location>
        <begin position="766"/>
        <end position="775"/>
    </location>
</feature>
<feature type="compositionally biased region" description="Basic residues" evidence="6">
    <location>
        <begin position="929"/>
        <end position="944"/>
    </location>
</feature>
<comment type="similarity">
    <text evidence="1">Belongs to the peptidase C48 family.</text>
</comment>
<feature type="compositionally biased region" description="Acidic residues" evidence="6">
    <location>
        <begin position="900"/>
        <end position="911"/>
    </location>
</feature>
<reference evidence="8" key="2">
    <citation type="journal article" date="2022" name="Hortic Res">
        <title>The genome of Dioscorea zingiberensis sheds light on the biosynthesis, origin and evolution of the medicinally important diosgenin saponins.</title>
        <authorList>
            <person name="Li Y."/>
            <person name="Tan C."/>
            <person name="Li Z."/>
            <person name="Guo J."/>
            <person name="Li S."/>
            <person name="Chen X."/>
            <person name="Wang C."/>
            <person name="Dai X."/>
            <person name="Yang H."/>
            <person name="Song W."/>
            <person name="Hou L."/>
            <person name="Xu J."/>
            <person name="Tong Z."/>
            <person name="Xu A."/>
            <person name="Yuan X."/>
            <person name="Wang W."/>
            <person name="Yang Q."/>
            <person name="Chen L."/>
            <person name="Sun Z."/>
            <person name="Wang K."/>
            <person name="Pan B."/>
            <person name="Chen J."/>
            <person name="Bao Y."/>
            <person name="Liu F."/>
            <person name="Qi X."/>
            <person name="Gang D.R."/>
            <person name="Wen J."/>
            <person name="Li J."/>
        </authorList>
    </citation>
    <scope>NUCLEOTIDE SEQUENCE</scope>
    <source>
        <strain evidence="8">Dzin_1.0</strain>
    </source>
</reference>
<comment type="caution">
    <text evidence="8">The sequence shown here is derived from an EMBL/GenBank/DDBJ whole genome shotgun (WGS) entry which is preliminary data.</text>
</comment>
<dbReference type="Gene3D" id="3.30.310.130">
    <property type="entry name" value="Ubiquitin-related"/>
    <property type="match status" value="1"/>
</dbReference>
<feature type="compositionally biased region" description="Polar residues" evidence="6">
    <location>
        <begin position="884"/>
        <end position="894"/>
    </location>
</feature>
<evidence type="ECO:0000256" key="5">
    <source>
        <dbReference type="ARBA" id="ARBA00057729"/>
    </source>
</evidence>
<dbReference type="GO" id="GO:0006508">
    <property type="term" value="P:proteolysis"/>
    <property type="evidence" value="ECO:0007669"/>
    <property type="project" value="UniProtKB-KW"/>
</dbReference>
<evidence type="ECO:0000259" key="7">
    <source>
        <dbReference type="PROSITE" id="PS50600"/>
    </source>
</evidence>
<feature type="domain" description="Ubiquitin-like protease family profile" evidence="7">
    <location>
        <begin position="368"/>
        <end position="562"/>
    </location>
</feature>
<sequence>MRGSSQDFSVYEFDEGEEAVEAASGKLISRFVSKLQPKADDPLNKYTFLQAFTSGLNNEQKDMPNMMCIDLHERDNVNVSFAIDTPERNPASTEHISGMDGVVASSSSHDNHKHACVDDEYEEGNLLGADSLVVSDSLAEISVGSKLLVERKPVDVTSDEDESWASSSRSPSTPSSDLEENGGDLNCFVSYSCCPTFEDMENVESVVSVFADYVIYENMPYGECQITFSSDSIKVECDDPSANDEKVVLEWEIADVIHISCQWSGSVNVALIKFQLRTTVPDTQKIHVSSAIKKLVVAVSDSYWLDKERKVMSLSARYRDVWNALPCDDLAAEDGFVGPNLCFSKDYFEEIVEPFEDVIYPKGDPDAVSISKRDIELLQPDTFINDTIIDFYIKYLKNNIEPNEKHRFHFFNSFFFRKLADLDKNPGCSSEGRAAFLRVRKWTRKVNVFEKDYIFIPVNFNLHWSLLVICHPGEVVNFKDFGTKESSKVPCILHMDSIKGSHSGLKNIIQSYLCEEWKEKHPESSEDNSSKFLNLRFVSLELPQQENSFDCGLFLLHYVELFLKEAPVNFSPFKMIKKHSNFLNVDWFLPAEASLKRSFIRKLIYELLKESSHKEAPDVHCSNHPLVEVKENNIDQEPVEFISEQSKRAQTGIVSATSIECVKHAPELFVSFQKPECTFSPVEEHAYVNVQSVSENVDTGHCGPSNGDPATQVCLTSYSMRDVEVYEKSCNLMQEREESLGEHNIASDQKEEEKLGSSSPENCGYVPDSPTSTSSDKPESSVETSQCSNGSVAEEGESNNEDVQRAKITQIEAQDHVDHQQLNTETAGESYDDSPGSDGSKAEASQEIKEIYSTQGENRISENCPEDNTMKAESGDCDGPLPSHQDNLPTSSSCRYIEIAGDDSSPDEDDTSPIRRDEPGTRADQQPNKRQKVSHHAARRRTRSFARDHQP</sequence>
<keyword evidence="2" id="KW-0645">Protease</keyword>
<dbReference type="OrthoDB" id="442460at2759"/>
<dbReference type="Proteomes" id="UP001085076">
    <property type="component" value="Miscellaneous, Linkage group lg09"/>
</dbReference>
<proteinExistence type="inferred from homology"/>
<accession>A0A9D5C1P6</accession>
<dbReference type="SUPFAM" id="SSF54001">
    <property type="entry name" value="Cysteine proteinases"/>
    <property type="match status" value="1"/>
</dbReference>
<dbReference type="GO" id="GO:0008234">
    <property type="term" value="F:cysteine-type peptidase activity"/>
    <property type="evidence" value="ECO:0007669"/>
    <property type="project" value="InterPro"/>
</dbReference>
<feature type="region of interest" description="Disordered" evidence="6">
    <location>
        <begin position="737"/>
        <end position="951"/>
    </location>
</feature>
<evidence type="ECO:0000256" key="3">
    <source>
        <dbReference type="ARBA" id="ARBA00022786"/>
    </source>
</evidence>
<evidence type="ECO:0000256" key="4">
    <source>
        <dbReference type="ARBA" id="ARBA00022801"/>
    </source>
</evidence>
<evidence type="ECO:0000256" key="1">
    <source>
        <dbReference type="ARBA" id="ARBA00005234"/>
    </source>
</evidence>
<organism evidence="8 9">
    <name type="scientific">Dioscorea zingiberensis</name>
    <dbReference type="NCBI Taxonomy" id="325984"/>
    <lineage>
        <taxon>Eukaryota</taxon>
        <taxon>Viridiplantae</taxon>
        <taxon>Streptophyta</taxon>
        <taxon>Embryophyta</taxon>
        <taxon>Tracheophyta</taxon>
        <taxon>Spermatophyta</taxon>
        <taxon>Magnoliopsida</taxon>
        <taxon>Liliopsida</taxon>
        <taxon>Dioscoreales</taxon>
        <taxon>Dioscoreaceae</taxon>
        <taxon>Dioscorea</taxon>
    </lineage>
</organism>